<reference evidence="4" key="2">
    <citation type="submission" date="2023-05" db="EMBL/GenBank/DDBJ databases">
        <authorList>
            <person name="Fouks B."/>
        </authorList>
    </citation>
    <scope>NUCLEOTIDE SEQUENCE</scope>
    <source>
        <strain evidence="4">Stay&amp;Tobe</strain>
        <tissue evidence="4">Testes</tissue>
    </source>
</reference>
<evidence type="ECO:0000313" key="4">
    <source>
        <dbReference type="EMBL" id="KAJ9583226.1"/>
    </source>
</evidence>
<dbReference type="PANTHER" id="PTHR21066">
    <property type="entry name" value="ODORANT-BINDING PROTEIN 59A-RELATED"/>
    <property type="match status" value="1"/>
</dbReference>
<dbReference type="GO" id="GO:0005576">
    <property type="term" value="C:extracellular region"/>
    <property type="evidence" value="ECO:0007669"/>
    <property type="project" value="UniProtKB-SubCell"/>
</dbReference>
<comment type="caution">
    <text evidence="4">The sequence shown here is derived from an EMBL/GenBank/DDBJ whole genome shotgun (WGS) entry which is preliminary data.</text>
</comment>
<name>A0AAD8EAU7_DIPPU</name>
<proteinExistence type="inferred from homology"/>
<gene>
    <name evidence="4" type="ORF">L9F63_022437</name>
</gene>
<dbReference type="Pfam" id="PF01395">
    <property type="entry name" value="PBP_GOBP"/>
    <property type="match status" value="1"/>
</dbReference>
<dbReference type="Gene3D" id="1.10.238.270">
    <property type="match status" value="1"/>
</dbReference>
<dbReference type="InterPro" id="IPR052295">
    <property type="entry name" value="Odorant-binding_protein"/>
</dbReference>
<reference evidence="4" key="1">
    <citation type="journal article" date="2023" name="IScience">
        <title>Live-bearing cockroach genome reveals convergent evolutionary mechanisms linked to viviparity in insects and beyond.</title>
        <authorList>
            <person name="Fouks B."/>
            <person name="Harrison M.C."/>
            <person name="Mikhailova A.A."/>
            <person name="Marchal E."/>
            <person name="English S."/>
            <person name="Carruthers M."/>
            <person name="Jennings E.C."/>
            <person name="Chiamaka E.L."/>
            <person name="Frigard R.A."/>
            <person name="Pippel M."/>
            <person name="Attardo G.M."/>
            <person name="Benoit J.B."/>
            <person name="Bornberg-Bauer E."/>
            <person name="Tobe S.S."/>
        </authorList>
    </citation>
    <scope>NUCLEOTIDE SEQUENCE</scope>
    <source>
        <strain evidence="4">Stay&amp;Tobe</strain>
    </source>
</reference>
<evidence type="ECO:0000313" key="5">
    <source>
        <dbReference type="Proteomes" id="UP001233999"/>
    </source>
</evidence>
<dbReference type="InterPro" id="IPR006170">
    <property type="entry name" value="PBP/GOBP"/>
</dbReference>
<evidence type="ECO:0000256" key="2">
    <source>
        <dbReference type="ARBA" id="ARBA00008098"/>
    </source>
</evidence>
<dbReference type="AlphaFoldDB" id="A0AAD8EAU7"/>
<evidence type="ECO:0000256" key="3">
    <source>
        <dbReference type="ARBA" id="ARBA00022525"/>
    </source>
</evidence>
<dbReference type="GO" id="GO:0005549">
    <property type="term" value="F:odorant binding"/>
    <property type="evidence" value="ECO:0007669"/>
    <property type="project" value="InterPro"/>
</dbReference>
<comment type="subcellular location">
    <subcellularLocation>
        <location evidence="1">Secreted</location>
    </subcellularLocation>
</comment>
<evidence type="ECO:0000256" key="1">
    <source>
        <dbReference type="ARBA" id="ARBA00004613"/>
    </source>
</evidence>
<dbReference type="InterPro" id="IPR036728">
    <property type="entry name" value="PBP_GOBP_sf"/>
</dbReference>
<keyword evidence="5" id="KW-1185">Reference proteome</keyword>
<sequence>KYSDKDPSEEEDMEAYHCFIECVSKGTQVADDTGYVNLESMVKHRSSMFEKDEINEFVKKWFSQCVKEGNECAQNIQNKKKGSVKCNPAEEYVRLCLDFHATKECPEHLKTHDEVCNEIATEKTWDPHGECNP</sequence>
<dbReference type="Proteomes" id="UP001233999">
    <property type="component" value="Unassembled WGS sequence"/>
</dbReference>
<organism evidence="4 5">
    <name type="scientific">Diploptera punctata</name>
    <name type="common">Pacific beetle cockroach</name>
    <dbReference type="NCBI Taxonomy" id="6984"/>
    <lineage>
        <taxon>Eukaryota</taxon>
        <taxon>Metazoa</taxon>
        <taxon>Ecdysozoa</taxon>
        <taxon>Arthropoda</taxon>
        <taxon>Hexapoda</taxon>
        <taxon>Insecta</taxon>
        <taxon>Pterygota</taxon>
        <taxon>Neoptera</taxon>
        <taxon>Polyneoptera</taxon>
        <taxon>Dictyoptera</taxon>
        <taxon>Blattodea</taxon>
        <taxon>Blaberoidea</taxon>
        <taxon>Blaberidae</taxon>
        <taxon>Diplopterinae</taxon>
        <taxon>Diploptera</taxon>
    </lineage>
</organism>
<feature type="non-terminal residue" evidence="4">
    <location>
        <position position="133"/>
    </location>
</feature>
<dbReference type="EMBL" id="JASPKZ010007640">
    <property type="protein sequence ID" value="KAJ9583226.1"/>
    <property type="molecule type" value="Genomic_DNA"/>
</dbReference>
<dbReference type="SUPFAM" id="SSF47565">
    <property type="entry name" value="Insect pheromone/odorant-binding proteins"/>
    <property type="match status" value="1"/>
</dbReference>
<accession>A0AAD8EAU7</accession>
<keyword evidence="3" id="KW-0964">Secreted</keyword>
<comment type="similarity">
    <text evidence="2">Belongs to the PBP/GOBP family.</text>
</comment>
<protein>
    <submittedName>
        <fullName evidence="4">Uncharacterized protein</fullName>
    </submittedName>
</protein>